<keyword evidence="7" id="KW-1133">Transmembrane helix</keyword>
<keyword evidence="3 10" id="KW-0328">Glycosyltransferase</keyword>
<evidence type="ECO:0000256" key="2">
    <source>
        <dbReference type="ARBA" id="ARBA00008661"/>
    </source>
</evidence>
<comment type="subcellular location">
    <subcellularLocation>
        <location evidence="1 10">Golgi apparatus membrane</location>
        <topology evidence="1 10">Single-pass type II membrane protein</topology>
    </subcellularLocation>
</comment>
<dbReference type="GO" id="GO:0016758">
    <property type="term" value="F:hexosyltransferase activity"/>
    <property type="evidence" value="ECO:0007669"/>
    <property type="project" value="InterPro"/>
</dbReference>
<evidence type="ECO:0000256" key="7">
    <source>
        <dbReference type="ARBA" id="ARBA00022989"/>
    </source>
</evidence>
<evidence type="ECO:0000256" key="9">
    <source>
        <dbReference type="ARBA" id="ARBA00023136"/>
    </source>
</evidence>
<dbReference type="PANTHER" id="PTHR11214">
    <property type="entry name" value="BETA-1,3-N-ACETYLGLUCOSAMINYLTRANSFERASE"/>
    <property type="match status" value="1"/>
</dbReference>
<evidence type="ECO:0000256" key="10">
    <source>
        <dbReference type="RuleBase" id="RU363063"/>
    </source>
</evidence>
<comment type="similarity">
    <text evidence="2 10">Belongs to the glycosyltransferase 31 family.</text>
</comment>
<accession>A0A0K8TKC0</accession>
<dbReference type="InterPro" id="IPR002659">
    <property type="entry name" value="Glyco_trans_31"/>
</dbReference>
<evidence type="ECO:0000256" key="6">
    <source>
        <dbReference type="ARBA" id="ARBA00022968"/>
    </source>
</evidence>
<dbReference type="GO" id="GO:0006493">
    <property type="term" value="P:protein O-linked glycosylation"/>
    <property type="evidence" value="ECO:0007669"/>
    <property type="project" value="TreeGrafter"/>
</dbReference>
<organism evidence="11">
    <name type="scientific">Tabanus bromius</name>
    <name type="common">Band-eyed brown horse fly</name>
    <dbReference type="NCBI Taxonomy" id="304241"/>
    <lineage>
        <taxon>Eukaryota</taxon>
        <taxon>Metazoa</taxon>
        <taxon>Ecdysozoa</taxon>
        <taxon>Arthropoda</taxon>
        <taxon>Hexapoda</taxon>
        <taxon>Insecta</taxon>
        <taxon>Pterygota</taxon>
        <taxon>Neoptera</taxon>
        <taxon>Endopterygota</taxon>
        <taxon>Diptera</taxon>
        <taxon>Brachycera</taxon>
        <taxon>Tabanomorpha</taxon>
        <taxon>Tabanoidea</taxon>
        <taxon>Tabanidae</taxon>
        <taxon>Tabanus</taxon>
    </lineage>
</organism>
<dbReference type="EC" id="2.4.1.-" evidence="10"/>
<evidence type="ECO:0000313" key="11">
    <source>
        <dbReference type="EMBL" id="JAI14772.1"/>
    </source>
</evidence>
<dbReference type="PANTHER" id="PTHR11214:SF235">
    <property type="entry name" value="HEXOSYLTRANSFERASE"/>
    <property type="match status" value="1"/>
</dbReference>
<evidence type="ECO:0000256" key="5">
    <source>
        <dbReference type="ARBA" id="ARBA00022692"/>
    </source>
</evidence>
<reference evidence="11" key="1">
    <citation type="journal article" date="2015" name="Insect Biochem. Mol. Biol.">
        <title>An insight into the sialome of the horse fly, Tabanus bromius.</title>
        <authorList>
            <person name="Ribeiro J.M."/>
            <person name="Kazimirova M."/>
            <person name="Takac P."/>
            <person name="Andersen J.F."/>
            <person name="Francischetti I.M."/>
        </authorList>
    </citation>
    <scope>NUCLEOTIDE SEQUENCE</scope>
</reference>
<keyword evidence="5" id="KW-0812">Transmembrane</keyword>
<dbReference type="Gene3D" id="3.90.550.50">
    <property type="match status" value="1"/>
</dbReference>
<dbReference type="GO" id="GO:0000139">
    <property type="term" value="C:Golgi membrane"/>
    <property type="evidence" value="ECO:0007669"/>
    <property type="project" value="UniProtKB-SubCell"/>
</dbReference>
<dbReference type="EMBL" id="GDAI01002831">
    <property type="protein sequence ID" value="JAI14772.1"/>
    <property type="molecule type" value="mRNA"/>
</dbReference>
<keyword evidence="4 11" id="KW-0808">Transferase</keyword>
<evidence type="ECO:0000256" key="1">
    <source>
        <dbReference type="ARBA" id="ARBA00004323"/>
    </source>
</evidence>
<keyword evidence="9" id="KW-0472">Membrane</keyword>
<keyword evidence="6" id="KW-0735">Signal-anchor</keyword>
<sequence>LINFTGFRYKTRSTACAEGGKEVLGVILITSYVGHDELRSAHRQAVSKEKLAELGFVRVFLLAEPPSHERFITQAQISNEQKKFNDIVQGNFLEAYRNLTYKHIMGLKFAATYCNISKFVIKADDDIVFDIFQLKNFLESIEIKGEHEDFIAGYVQNNMEAIRLKASKWYVSLEEFDESTYPDFVSGWFYITNIAVARKLAHESEHSNFFWIDDTFVTGILRQKLGITLNSLNKWFSANSQFLECCIRDFQEYSYGCDFFVGPNGGDNNLIIKFLHGVEKCYFDECVKRPPEKSLRRTCVAEARRFLKDHGDAFVNPIKLR</sequence>
<keyword evidence="8 10" id="KW-0333">Golgi apparatus</keyword>
<feature type="non-terminal residue" evidence="11">
    <location>
        <position position="1"/>
    </location>
</feature>
<dbReference type="Pfam" id="PF01762">
    <property type="entry name" value="Galactosyl_T"/>
    <property type="match status" value="1"/>
</dbReference>
<dbReference type="AlphaFoldDB" id="A0A0K8TKC0"/>
<evidence type="ECO:0000256" key="3">
    <source>
        <dbReference type="ARBA" id="ARBA00022676"/>
    </source>
</evidence>
<dbReference type="FunFam" id="3.90.550.50:FF:000028">
    <property type="entry name" value="Hexosyltransferase"/>
    <property type="match status" value="1"/>
</dbReference>
<proteinExistence type="evidence at transcript level"/>
<evidence type="ECO:0000256" key="4">
    <source>
        <dbReference type="ARBA" id="ARBA00022679"/>
    </source>
</evidence>
<name>A0A0K8TKC0_TABBR</name>
<protein>
    <recommendedName>
        <fullName evidence="10">Hexosyltransferase</fullName>
        <ecNumber evidence="10">2.4.1.-</ecNumber>
    </recommendedName>
</protein>
<evidence type="ECO:0000256" key="8">
    <source>
        <dbReference type="ARBA" id="ARBA00023034"/>
    </source>
</evidence>